<dbReference type="PATRIC" id="fig|1238182.3.peg.3988"/>
<dbReference type="RefSeq" id="WP_009542430.1">
    <property type="nucleotide sequence ID" value="NZ_ANHY01000021.1"/>
</dbReference>
<accession>K9GM80</accession>
<gene>
    <name evidence="2" type="ORF">C882_2034</name>
</gene>
<dbReference type="AlphaFoldDB" id="K9GM80"/>
<evidence type="ECO:0000256" key="1">
    <source>
        <dbReference type="SAM" id="SignalP"/>
    </source>
</evidence>
<proteinExistence type="predicted"/>
<dbReference type="Proteomes" id="UP000009881">
    <property type="component" value="Unassembled WGS sequence"/>
</dbReference>
<feature type="chain" id="PRO_5003929273" evidence="1">
    <location>
        <begin position="38"/>
        <end position="202"/>
    </location>
</feature>
<protein>
    <submittedName>
        <fullName evidence="2">Uncharacterized protein</fullName>
    </submittedName>
</protein>
<keyword evidence="3" id="KW-1185">Reference proteome</keyword>
<dbReference type="OrthoDB" id="6365487at2"/>
<comment type="caution">
    <text evidence="2">The sequence shown here is derived from an EMBL/GenBank/DDBJ whole genome shotgun (WGS) entry which is preliminary data.</text>
</comment>
<sequence>MRLCRRLTALALSAALVAGVAASLPGASVLAPTAAQAAQEERAALTDRTMEAFVASIPAMRAWTEQHDEATRAVAPKVLKPSALSGNPFALVVEELRGSDAYTAMGATVGRHGFDTPEAWAGVANRVTKALGVLASRTDQADNALAEAQREIETNPQITAEDRMKLKGLLMALSLFANAPEADVAVVAPYSGRIVEALRSPL</sequence>
<organism evidence="2 3">
    <name type="scientific">Caenispirillum salinarum AK4</name>
    <dbReference type="NCBI Taxonomy" id="1238182"/>
    <lineage>
        <taxon>Bacteria</taxon>
        <taxon>Pseudomonadati</taxon>
        <taxon>Pseudomonadota</taxon>
        <taxon>Alphaproteobacteria</taxon>
        <taxon>Rhodospirillales</taxon>
        <taxon>Novispirillaceae</taxon>
        <taxon>Caenispirillum</taxon>
    </lineage>
</organism>
<evidence type="ECO:0000313" key="3">
    <source>
        <dbReference type="Proteomes" id="UP000009881"/>
    </source>
</evidence>
<feature type="signal peptide" evidence="1">
    <location>
        <begin position="1"/>
        <end position="37"/>
    </location>
</feature>
<name>K9GM80_9PROT</name>
<evidence type="ECO:0000313" key="2">
    <source>
        <dbReference type="EMBL" id="EKV27105.1"/>
    </source>
</evidence>
<dbReference type="EMBL" id="ANHY01000021">
    <property type="protein sequence ID" value="EKV27105.1"/>
    <property type="molecule type" value="Genomic_DNA"/>
</dbReference>
<reference evidence="2 3" key="1">
    <citation type="journal article" date="2013" name="Genome Announc.">
        <title>Draft Genome Sequence of an Alphaproteobacterium, Caenispirillum salinarum AK4(T), Isolated from a Solar Saltern.</title>
        <authorList>
            <person name="Khatri I."/>
            <person name="Singh A."/>
            <person name="Korpole S."/>
            <person name="Pinnaka A.K."/>
            <person name="Subramanian S."/>
        </authorList>
    </citation>
    <scope>NUCLEOTIDE SEQUENCE [LARGE SCALE GENOMIC DNA]</scope>
    <source>
        <strain evidence="2 3">AK4</strain>
    </source>
</reference>
<keyword evidence="1" id="KW-0732">Signal</keyword>
<dbReference type="STRING" id="1238182.C882_2034"/>